<dbReference type="InterPro" id="IPR002347">
    <property type="entry name" value="SDR_fam"/>
</dbReference>
<dbReference type="GO" id="GO:0016616">
    <property type="term" value="F:oxidoreductase activity, acting on the CH-OH group of donors, NAD or NADP as acceptor"/>
    <property type="evidence" value="ECO:0007669"/>
    <property type="project" value="UniProtKB-ARBA"/>
</dbReference>
<accession>A0AAE1WJL2</accession>
<evidence type="ECO:0000313" key="4">
    <source>
        <dbReference type="EMBL" id="KAK4394541.1"/>
    </source>
</evidence>
<dbReference type="PANTHER" id="PTHR42820:SF21">
    <property type="entry name" value="SHORT-CHAIN DEHYDROGENASE REDUCTASE 3B-LIKE"/>
    <property type="match status" value="1"/>
</dbReference>
<organism evidence="4 5">
    <name type="scientific">Sesamum angolense</name>
    <dbReference type="NCBI Taxonomy" id="2727404"/>
    <lineage>
        <taxon>Eukaryota</taxon>
        <taxon>Viridiplantae</taxon>
        <taxon>Streptophyta</taxon>
        <taxon>Embryophyta</taxon>
        <taxon>Tracheophyta</taxon>
        <taxon>Spermatophyta</taxon>
        <taxon>Magnoliopsida</taxon>
        <taxon>eudicotyledons</taxon>
        <taxon>Gunneridae</taxon>
        <taxon>Pentapetalae</taxon>
        <taxon>asterids</taxon>
        <taxon>lamiids</taxon>
        <taxon>Lamiales</taxon>
        <taxon>Pedaliaceae</taxon>
        <taxon>Sesamum</taxon>
    </lineage>
</organism>
<name>A0AAE1WJL2_9LAMI</name>
<dbReference type="Gene3D" id="3.40.50.720">
    <property type="entry name" value="NAD(P)-binding Rossmann-like Domain"/>
    <property type="match status" value="1"/>
</dbReference>
<dbReference type="SUPFAM" id="SSF51735">
    <property type="entry name" value="NAD(P)-binding Rossmann-fold domains"/>
    <property type="match status" value="1"/>
</dbReference>
<dbReference type="PANTHER" id="PTHR42820">
    <property type="entry name" value="SHORT-CHAIN DEHYDROGENASE REDUCTASE"/>
    <property type="match status" value="1"/>
</dbReference>
<dbReference type="PRINTS" id="PR00081">
    <property type="entry name" value="GDHRDH"/>
</dbReference>
<dbReference type="InterPro" id="IPR020904">
    <property type="entry name" value="Sc_DH/Rdtase_CS"/>
</dbReference>
<gene>
    <name evidence="4" type="ORF">Sango_1608400</name>
</gene>
<dbReference type="PROSITE" id="PS00061">
    <property type="entry name" value="ADH_SHORT"/>
    <property type="match status" value="1"/>
</dbReference>
<evidence type="ECO:0000259" key="3">
    <source>
        <dbReference type="SMART" id="SM00822"/>
    </source>
</evidence>
<protein>
    <submittedName>
        <fullName evidence="4">Nepetalactol-related short-chain-dehydrogenase/reductase 1</fullName>
    </submittedName>
</protein>
<reference evidence="4" key="2">
    <citation type="journal article" date="2024" name="Plant">
        <title>Genomic evolution and insights into agronomic trait innovations of Sesamum species.</title>
        <authorList>
            <person name="Miao H."/>
            <person name="Wang L."/>
            <person name="Qu L."/>
            <person name="Liu H."/>
            <person name="Sun Y."/>
            <person name="Le M."/>
            <person name="Wang Q."/>
            <person name="Wei S."/>
            <person name="Zheng Y."/>
            <person name="Lin W."/>
            <person name="Duan Y."/>
            <person name="Cao H."/>
            <person name="Xiong S."/>
            <person name="Wang X."/>
            <person name="Wei L."/>
            <person name="Li C."/>
            <person name="Ma Q."/>
            <person name="Ju M."/>
            <person name="Zhao R."/>
            <person name="Li G."/>
            <person name="Mu C."/>
            <person name="Tian Q."/>
            <person name="Mei H."/>
            <person name="Zhang T."/>
            <person name="Gao T."/>
            <person name="Zhang H."/>
        </authorList>
    </citation>
    <scope>NUCLEOTIDE SEQUENCE</scope>
    <source>
        <strain evidence="4">K16</strain>
    </source>
</reference>
<feature type="domain" description="Ketoreductase" evidence="3">
    <location>
        <begin position="16"/>
        <end position="197"/>
    </location>
</feature>
<dbReference type="InterPro" id="IPR036291">
    <property type="entry name" value="NAD(P)-bd_dom_sf"/>
</dbReference>
<dbReference type="Pfam" id="PF13561">
    <property type="entry name" value="adh_short_C2"/>
    <property type="match status" value="1"/>
</dbReference>
<dbReference type="FunFam" id="3.40.50.720:FF:000084">
    <property type="entry name" value="Short-chain dehydrogenase reductase"/>
    <property type="match status" value="1"/>
</dbReference>
<keyword evidence="5" id="KW-1185">Reference proteome</keyword>
<keyword evidence="2" id="KW-0520">NAD</keyword>
<comment type="caution">
    <text evidence="4">The sequence shown here is derived from an EMBL/GenBank/DDBJ whole genome shotgun (WGS) entry which is preliminary data.</text>
</comment>
<comment type="similarity">
    <text evidence="1">Belongs to the short-chain dehydrogenases/reductases (SDR) family.</text>
</comment>
<proteinExistence type="inferred from homology"/>
<dbReference type="PRINTS" id="PR00080">
    <property type="entry name" value="SDRFAMILY"/>
</dbReference>
<dbReference type="Proteomes" id="UP001289374">
    <property type="component" value="Unassembled WGS sequence"/>
</dbReference>
<sequence>MADAQSIPLKKKLEGKVAIVTGGASGIGEATVRLFAEHGARAVVIADIQAEKARSVAESIGSQRCSYFQCNVANEDQVKSMVEWTVKTYGALDIVFCNAGIIGSFHQTILDLDFLQYDDVMRVNARGVAVCVKQAARKMMELGTRGAIVCTSSVLSVTAAQAFTDYTMSKHAVVGLVRAASQQLGAHGIRINCVSPSGVVTPMSKKVGVATAVDVEKLFGPLTSLKGVVLTAERVAEAVVFLASDDSAFITGHNLVVDGGLISMPFFKWEQNRHD</sequence>
<dbReference type="AlphaFoldDB" id="A0AAE1WJL2"/>
<evidence type="ECO:0000256" key="2">
    <source>
        <dbReference type="ARBA" id="ARBA00023027"/>
    </source>
</evidence>
<reference evidence="4" key="1">
    <citation type="submission" date="2020-06" db="EMBL/GenBank/DDBJ databases">
        <authorList>
            <person name="Li T."/>
            <person name="Hu X."/>
            <person name="Zhang T."/>
            <person name="Song X."/>
            <person name="Zhang H."/>
            <person name="Dai N."/>
            <person name="Sheng W."/>
            <person name="Hou X."/>
            <person name="Wei L."/>
        </authorList>
    </citation>
    <scope>NUCLEOTIDE SEQUENCE</scope>
    <source>
        <strain evidence="4">K16</strain>
        <tissue evidence="4">Leaf</tissue>
    </source>
</reference>
<evidence type="ECO:0000256" key="1">
    <source>
        <dbReference type="ARBA" id="ARBA00006484"/>
    </source>
</evidence>
<dbReference type="InterPro" id="IPR057326">
    <property type="entry name" value="KR_dom"/>
</dbReference>
<dbReference type="EMBL" id="JACGWL010000009">
    <property type="protein sequence ID" value="KAK4394541.1"/>
    <property type="molecule type" value="Genomic_DNA"/>
</dbReference>
<evidence type="ECO:0000313" key="5">
    <source>
        <dbReference type="Proteomes" id="UP001289374"/>
    </source>
</evidence>
<dbReference type="SMART" id="SM00822">
    <property type="entry name" value="PKS_KR"/>
    <property type="match status" value="1"/>
</dbReference>